<organism evidence="1 2">
    <name type="scientific">Gossypium stocksii</name>
    <dbReference type="NCBI Taxonomy" id="47602"/>
    <lineage>
        <taxon>Eukaryota</taxon>
        <taxon>Viridiplantae</taxon>
        <taxon>Streptophyta</taxon>
        <taxon>Embryophyta</taxon>
        <taxon>Tracheophyta</taxon>
        <taxon>Spermatophyta</taxon>
        <taxon>Magnoliopsida</taxon>
        <taxon>eudicotyledons</taxon>
        <taxon>Gunneridae</taxon>
        <taxon>Pentapetalae</taxon>
        <taxon>rosids</taxon>
        <taxon>malvids</taxon>
        <taxon>Malvales</taxon>
        <taxon>Malvaceae</taxon>
        <taxon>Malvoideae</taxon>
        <taxon>Gossypium</taxon>
    </lineage>
</organism>
<proteinExistence type="predicted"/>
<dbReference type="EMBL" id="JAIQCV010000004">
    <property type="protein sequence ID" value="KAH1106781.1"/>
    <property type="molecule type" value="Genomic_DNA"/>
</dbReference>
<evidence type="ECO:0000313" key="1">
    <source>
        <dbReference type="EMBL" id="KAH1106781.1"/>
    </source>
</evidence>
<comment type="caution">
    <text evidence="1">The sequence shown here is derived from an EMBL/GenBank/DDBJ whole genome shotgun (WGS) entry which is preliminary data.</text>
</comment>
<reference evidence="1 2" key="1">
    <citation type="journal article" date="2021" name="Plant Biotechnol. J.">
        <title>Multi-omics assisted identification of the key and species-specific regulatory components of drought-tolerant mechanisms in Gossypium stocksii.</title>
        <authorList>
            <person name="Yu D."/>
            <person name="Ke L."/>
            <person name="Zhang D."/>
            <person name="Wu Y."/>
            <person name="Sun Y."/>
            <person name="Mei J."/>
            <person name="Sun J."/>
            <person name="Sun Y."/>
        </authorList>
    </citation>
    <scope>NUCLEOTIDE SEQUENCE [LARGE SCALE GENOMIC DNA]</scope>
    <source>
        <strain evidence="2">cv. E1</strain>
        <tissue evidence="1">Leaf</tissue>
    </source>
</reference>
<evidence type="ECO:0000313" key="2">
    <source>
        <dbReference type="Proteomes" id="UP000828251"/>
    </source>
</evidence>
<dbReference type="Proteomes" id="UP000828251">
    <property type="component" value="Unassembled WGS sequence"/>
</dbReference>
<protein>
    <submittedName>
        <fullName evidence="1">Uncharacterized protein</fullName>
    </submittedName>
</protein>
<gene>
    <name evidence="1" type="ORF">J1N35_010549</name>
</gene>
<dbReference type="AlphaFoldDB" id="A0A9D3W0J1"/>
<sequence>MEFFRETLNYGRDNLSFEDVKGHLLSRDKLDNELYLDSKADRQVFVLVASKKHDKRVAESNEEDVVGVNLADESSDDFLLVSTSDDSKLKSEWILDSGCSFHMCRNRNGSPHTVRLKVELCAWETIHLVRTHNGTIRTLSDVRTNIESSGIKVSLRALVLLKVTVKSDVPRLLQSRSQLVWSGGNLVIRGKNDTSRRLEVFQLLSTDSTQLIPCIVQDTLMASFGKDRVVEIRVKVEICKV</sequence>
<accession>A0A9D3W0J1</accession>
<keyword evidence="2" id="KW-1185">Reference proteome</keyword>
<name>A0A9D3W0J1_9ROSI</name>